<dbReference type="SUPFAM" id="SSF46689">
    <property type="entry name" value="Homeodomain-like"/>
    <property type="match status" value="1"/>
</dbReference>
<dbReference type="Pfam" id="PF00440">
    <property type="entry name" value="TetR_N"/>
    <property type="match status" value="1"/>
</dbReference>
<feature type="domain" description="HTH tetR-type" evidence="3">
    <location>
        <begin position="1"/>
        <end position="56"/>
    </location>
</feature>
<feature type="DNA-binding region" description="H-T-H motif" evidence="2">
    <location>
        <begin position="19"/>
        <end position="38"/>
    </location>
</feature>
<sequence>MLLDSIEKLLQSTSIADLSMEAIASAGSLSRTSVYFYFGNKSDAVDALIARATEQMQVQMFPRAPDESLHDFVTRIVAAALDGWRRHRPAYIAAVELSASRGPGVTRWREIMRAFAEVLAQGVLAEGLDVAERDAQQRGEIVCWMVERNFYFLFTSEHTADEEDSLAAGLTQAALAVLGAPHPS</sequence>
<evidence type="ECO:0000256" key="2">
    <source>
        <dbReference type="PROSITE-ProRule" id="PRU00335"/>
    </source>
</evidence>
<accession>A0A448IEG6</accession>
<dbReference type="Proteomes" id="UP000282551">
    <property type="component" value="Chromosome"/>
</dbReference>
<evidence type="ECO:0000259" key="3">
    <source>
        <dbReference type="PROSITE" id="PS50977"/>
    </source>
</evidence>
<dbReference type="PROSITE" id="PS01081">
    <property type="entry name" value="HTH_TETR_1"/>
    <property type="match status" value="1"/>
</dbReference>
<dbReference type="EMBL" id="LR134355">
    <property type="protein sequence ID" value="VEG50835.1"/>
    <property type="molecule type" value="Genomic_DNA"/>
</dbReference>
<reference evidence="4 5" key="1">
    <citation type="submission" date="2018-12" db="EMBL/GenBank/DDBJ databases">
        <authorList>
            <consortium name="Pathogen Informatics"/>
        </authorList>
    </citation>
    <scope>NUCLEOTIDE SEQUENCE [LARGE SCALE GENOMIC DNA]</scope>
    <source>
        <strain evidence="4 5">NCTC10485</strain>
    </source>
</reference>
<dbReference type="PROSITE" id="PS50977">
    <property type="entry name" value="HTH_TETR_2"/>
    <property type="match status" value="1"/>
</dbReference>
<name>A0A448IEG6_MYCCI</name>
<dbReference type="InterPro" id="IPR023772">
    <property type="entry name" value="DNA-bd_HTH_TetR-type_CS"/>
</dbReference>
<dbReference type="InterPro" id="IPR009057">
    <property type="entry name" value="Homeodomain-like_sf"/>
</dbReference>
<dbReference type="Gene3D" id="1.10.10.60">
    <property type="entry name" value="Homeodomain-like"/>
    <property type="match status" value="1"/>
</dbReference>
<dbReference type="RefSeq" id="WP_163791946.1">
    <property type="nucleotide sequence ID" value="NZ_AP022604.1"/>
</dbReference>
<protein>
    <submittedName>
        <fullName evidence="4">Transcriptional regulatory repressor protein (Tetr-family) Ethr</fullName>
    </submittedName>
</protein>
<evidence type="ECO:0000256" key="1">
    <source>
        <dbReference type="ARBA" id="ARBA00023125"/>
    </source>
</evidence>
<dbReference type="InterPro" id="IPR001647">
    <property type="entry name" value="HTH_TetR"/>
</dbReference>
<dbReference type="SUPFAM" id="SSF48498">
    <property type="entry name" value="Tetracyclin repressor-like, C-terminal domain"/>
    <property type="match status" value="1"/>
</dbReference>
<evidence type="ECO:0000313" key="5">
    <source>
        <dbReference type="Proteomes" id="UP000282551"/>
    </source>
</evidence>
<dbReference type="AlphaFoldDB" id="A0A448IEG6"/>
<organism evidence="4 5">
    <name type="scientific">Mycolicibacterium chitae</name>
    <name type="common">Mycobacterium chitae</name>
    <dbReference type="NCBI Taxonomy" id="1792"/>
    <lineage>
        <taxon>Bacteria</taxon>
        <taxon>Bacillati</taxon>
        <taxon>Actinomycetota</taxon>
        <taxon>Actinomycetes</taxon>
        <taxon>Mycobacteriales</taxon>
        <taxon>Mycobacteriaceae</taxon>
        <taxon>Mycolicibacterium</taxon>
    </lineage>
</organism>
<keyword evidence="1 2" id="KW-0238">DNA-binding</keyword>
<proteinExistence type="predicted"/>
<evidence type="ECO:0000313" key="4">
    <source>
        <dbReference type="EMBL" id="VEG50835.1"/>
    </source>
</evidence>
<dbReference type="Gene3D" id="1.10.357.10">
    <property type="entry name" value="Tetracycline Repressor, domain 2"/>
    <property type="match status" value="1"/>
</dbReference>
<keyword evidence="5" id="KW-1185">Reference proteome</keyword>
<dbReference type="GO" id="GO:0003677">
    <property type="term" value="F:DNA binding"/>
    <property type="evidence" value="ECO:0007669"/>
    <property type="project" value="UniProtKB-UniRule"/>
</dbReference>
<gene>
    <name evidence="4" type="ORF">NCTC10485_05155</name>
</gene>
<dbReference type="InterPro" id="IPR036271">
    <property type="entry name" value="Tet_transcr_reg_TetR-rel_C_sf"/>
</dbReference>